<dbReference type="EMBL" id="CACVBS010000105">
    <property type="protein sequence ID" value="CAA7271317.1"/>
    <property type="molecule type" value="Genomic_DNA"/>
</dbReference>
<feature type="transmembrane region" description="Helical" evidence="1">
    <location>
        <begin position="61"/>
        <end position="80"/>
    </location>
</feature>
<gene>
    <name evidence="2" type="ORF">AAE3_LOCUS13579</name>
</gene>
<dbReference type="AlphaFoldDB" id="A0A8S0X1Y7"/>
<keyword evidence="1" id="KW-1133">Transmembrane helix</keyword>
<name>A0A8S0X1Y7_CYCAE</name>
<evidence type="ECO:0000256" key="1">
    <source>
        <dbReference type="SAM" id="Phobius"/>
    </source>
</evidence>
<feature type="transmembrane region" description="Helical" evidence="1">
    <location>
        <begin position="27"/>
        <end position="49"/>
    </location>
</feature>
<reference evidence="2 3" key="1">
    <citation type="submission" date="2020-01" db="EMBL/GenBank/DDBJ databases">
        <authorList>
            <person name="Gupta K D."/>
        </authorList>
    </citation>
    <scope>NUCLEOTIDE SEQUENCE [LARGE SCALE GENOMIC DNA]</scope>
</reference>
<feature type="transmembrane region" description="Helical" evidence="1">
    <location>
        <begin position="132"/>
        <end position="157"/>
    </location>
</feature>
<feature type="transmembrane region" description="Helical" evidence="1">
    <location>
        <begin position="100"/>
        <end position="120"/>
    </location>
</feature>
<proteinExistence type="predicted"/>
<comment type="caution">
    <text evidence="2">The sequence shown here is derived from an EMBL/GenBank/DDBJ whole genome shotgun (WGS) entry which is preliminary data.</text>
</comment>
<keyword evidence="1" id="KW-0472">Membrane</keyword>
<feature type="transmembrane region" description="Helical" evidence="1">
    <location>
        <begin position="226"/>
        <end position="246"/>
    </location>
</feature>
<organism evidence="2 3">
    <name type="scientific">Cyclocybe aegerita</name>
    <name type="common">Black poplar mushroom</name>
    <name type="synonym">Agrocybe aegerita</name>
    <dbReference type="NCBI Taxonomy" id="1973307"/>
    <lineage>
        <taxon>Eukaryota</taxon>
        <taxon>Fungi</taxon>
        <taxon>Dikarya</taxon>
        <taxon>Basidiomycota</taxon>
        <taxon>Agaricomycotina</taxon>
        <taxon>Agaricomycetes</taxon>
        <taxon>Agaricomycetidae</taxon>
        <taxon>Agaricales</taxon>
        <taxon>Agaricineae</taxon>
        <taxon>Bolbitiaceae</taxon>
        <taxon>Cyclocybe</taxon>
    </lineage>
</organism>
<evidence type="ECO:0000313" key="2">
    <source>
        <dbReference type="EMBL" id="CAA7271317.1"/>
    </source>
</evidence>
<keyword evidence="3" id="KW-1185">Reference proteome</keyword>
<protein>
    <submittedName>
        <fullName evidence="2">Uncharacterized protein</fullName>
    </submittedName>
</protein>
<sequence>MAPFSFFGLAGHEHTILRRSLAASDLLLSWIYLNIIVNTVLPLTLVITFLVSSRVKRHPTLVNLFITWIFSGQFAVILFYVKEHVGPEPDKAVCIAQASLLFGTIPMWSVAILVMLSYMVQSLKGEAKQETTAKLVVTLVSPYVAWFVFTLAAFFLATERPDKVTRARTTFYCSLDFPPLDNGRRAIVFFICLGIVAIEVQLALIVYRTWRGLRSAGRWKMADFQLVFRVLGFAIYVTAGIVINLVSTVYPGSVFPDMYSATAGIVLFLLFGTQPDVLRVWFFWLPAISKRRKPILVQSTLFINPSSPLDLLKSARPEKVAEAFADLPPLPPPKSKEYLANMNNMGNMNNMRPTVFIDISRPAPTHVKLEPARYGHERA</sequence>
<feature type="transmembrane region" description="Helical" evidence="1">
    <location>
        <begin position="258"/>
        <end position="284"/>
    </location>
</feature>
<dbReference type="Proteomes" id="UP000467700">
    <property type="component" value="Unassembled WGS sequence"/>
</dbReference>
<feature type="transmembrane region" description="Helical" evidence="1">
    <location>
        <begin position="186"/>
        <end position="206"/>
    </location>
</feature>
<accession>A0A8S0X1Y7</accession>
<evidence type="ECO:0000313" key="3">
    <source>
        <dbReference type="Proteomes" id="UP000467700"/>
    </source>
</evidence>
<keyword evidence="1" id="KW-0812">Transmembrane</keyword>
<dbReference type="OrthoDB" id="3232296at2759"/>